<sequence>MNFSALGSGNAMSSYVNSLLAKAKGADASGVEAGSQGDKLMKAASEAALANAAKGVKAAAGQRQLESKATALSVELQAALKQAGVKLGGPVDFSVAADGQLAIKGTDKDTDAAKAFLKNDKSVPSFASRLGALAKEADAHSQTLRQNAAISQAARYAANASGVMSLYGSLLQRQDTSPAVFTLSASGGSLTYPGVLQSKA</sequence>
<dbReference type="EMBL" id="CP136336">
    <property type="protein sequence ID" value="WOB10646.1"/>
    <property type="molecule type" value="Genomic_DNA"/>
</dbReference>
<evidence type="ECO:0000313" key="1">
    <source>
        <dbReference type="EMBL" id="WOB10646.1"/>
    </source>
</evidence>
<organism evidence="1 2">
    <name type="scientific">Piscinibacter gummiphilus</name>
    <dbReference type="NCBI Taxonomy" id="946333"/>
    <lineage>
        <taxon>Bacteria</taxon>
        <taxon>Pseudomonadati</taxon>
        <taxon>Pseudomonadota</taxon>
        <taxon>Betaproteobacteria</taxon>
        <taxon>Burkholderiales</taxon>
        <taxon>Sphaerotilaceae</taxon>
        <taxon>Piscinibacter</taxon>
    </lineage>
</organism>
<dbReference type="Proteomes" id="UP001303946">
    <property type="component" value="Chromosome"/>
</dbReference>
<reference evidence="1 2" key="1">
    <citation type="submission" date="2023-10" db="EMBL/GenBank/DDBJ databases">
        <title>Bacteria for the degradation of biodegradable plastic PBAT(Polybutylene adipate terephthalate).</title>
        <authorList>
            <person name="Weon H.-Y."/>
            <person name="Yeon J."/>
        </authorList>
    </citation>
    <scope>NUCLEOTIDE SEQUENCE [LARGE SCALE GENOMIC DNA]</scope>
    <source>
        <strain evidence="1 2">SBD 7-3</strain>
    </source>
</reference>
<accession>A0ABZ0D541</accession>
<name>A0ABZ0D541_9BURK</name>
<gene>
    <name evidence="1" type="ORF">RXV79_11435</name>
</gene>
<dbReference type="RefSeq" id="WP_316703546.1">
    <property type="nucleotide sequence ID" value="NZ_CP136336.1"/>
</dbReference>
<keyword evidence="2" id="KW-1185">Reference proteome</keyword>
<proteinExistence type="predicted"/>
<evidence type="ECO:0000313" key="2">
    <source>
        <dbReference type="Proteomes" id="UP001303946"/>
    </source>
</evidence>
<protein>
    <recommendedName>
        <fullName evidence="3">Flagellar hook-associated protein 2 C-terminal domain-containing protein</fullName>
    </recommendedName>
</protein>
<evidence type="ECO:0008006" key="3">
    <source>
        <dbReference type="Google" id="ProtNLM"/>
    </source>
</evidence>